<dbReference type="GO" id="GO:0005576">
    <property type="term" value="C:extracellular region"/>
    <property type="evidence" value="ECO:0007669"/>
    <property type="project" value="UniProtKB-SubCell"/>
</dbReference>
<keyword evidence="5" id="KW-1015">Disulfide bond</keyword>
<name>Q9LRE2_BRACM</name>
<comment type="subcellular location">
    <subcellularLocation>
        <location evidence="1">Secreted</location>
    </subcellularLocation>
</comment>
<evidence type="ECO:0000256" key="4">
    <source>
        <dbReference type="ARBA" id="ARBA00022729"/>
    </source>
</evidence>
<sequence length="63" mass="7155">IFIIISSHFQVEAKPCADTFPGDCRNGGNERCAISFSSYKKRKASNCQCRPYDDKKRLCDCEC</sequence>
<keyword evidence="3" id="KW-0964">Secreted</keyword>
<evidence type="ECO:0000256" key="1">
    <source>
        <dbReference type="ARBA" id="ARBA00004613"/>
    </source>
</evidence>
<reference evidence="6" key="1">
    <citation type="journal article" date="2000" name="FEBS Lett.">
        <title>Highly divergent sequences of the pollen self-incompatibility (S) gene in class-I S haplotypes of Brassica campestris (syn. rapa) L.</title>
        <authorList>
            <person name="Watanabe M."/>
            <person name="Ito A."/>
            <person name="Takada Y."/>
            <person name="Ninomiya C."/>
            <person name="Kakizaki T."/>
            <person name="Takahata Y."/>
            <person name="Hatakeyama K."/>
            <person name="Hinata K."/>
            <person name="Suzuki G."/>
            <person name="Takasaki T."/>
            <person name="Satta Y."/>
            <person name="Shiba H."/>
            <person name="Takayama S."/>
            <person name="Isogai A."/>
        </authorList>
    </citation>
    <scope>NUCLEOTIDE SEQUENCE</scope>
    <source>
        <strain evidence="6">S21</strain>
    </source>
</reference>
<dbReference type="Pfam" id="PF06876">
    <property type="entry name" value="SCRL"/>
    <property type="match status" value="1"/>
</dbReference>
<proteinExistence type="evidence at transcript level"/>
<keyword evidence="4" id="KW-0732">Signal</keyword>
<accession>Q9LRE2</accession>
<protein>
    <submittedName>
        <fullName evidence="6">S locus protein 11-21</fullName>
    </submittedName>
</protein>
<dbReference type="AlphaFoldDB" id="Q9LRE2"/>
<evidence type="ECO:0000256" key="5">
    <source>
        <dbReference type="ARBA" id="ARBA00023157"/>
    </source>
</evidence>
<evidence type="ECO:0000256" key="2">
    <source>
        <dbReference type="ARBA" id="ARBA00006722"/>
    </source>
</evidence>
<dbReference type="EMBL" id="AB039754">
    <property type="protein sequence ID" value="BAA96392.1"/>
    <property type="molecule type" value="mRNA"/>
</dbReference>
<dbReference type="InterPro" id="IPR010682">
    <property type="entry name" value="SCRL"/>
</dbReference>
<feature type="non-terminal residue" evidence="6">
    <location>
        <position position="1"/>
    </location>
</feature>
<dbReference type="GO" id="GO:0007165">
    <property type="term" value="P:signal transduction"/>
    <property type="evidence" value="ECO:0007669"/>
    <property type="project" value="InterPro"/>
</dbReference>
<evidence type="ECO:0000256" key="3">
    <source>
        <dbReference type="ARBA" id="ARBA00022525"/>
    </source>
</evidence>
<organism evidence="6">
    <name type="scientific">Brassica campestris</name>
    <name type="common">Field mustard</name>
    <dbReference type="NCBI Taxonomy" id="3711"/>
    <lineage>
        <taxon>Eukaryota</taxon>
        <taxon>Viridiplantae</taxon>
        <taxon>Streptophyta</taxon>
        <taxon>Embryophyta</taxon>
        <taxon>Tracheophyta</taxon>
        <taxon>Spermatophyta</taxon>
        <taxon>Magnoliopsida</taxon>
        <taxon>eudicotyledons</taxon>
        <taxon>Gunneridae</taxon>
        <taxon>Pentapetalae</taxon>
        <taxon>rosids</taxon>
        <taxon>malvids</taxon>
        <taxon>Brassicales</taxon>
        <taxon>Brassicaceae</taxon>
        <taxon>Brassiceae</taxon>
        <taxon>Brassica</taxon>
    </lineage>
</organism>
<comment type="similarity">
    <text evidence="2">Belongs to the DEFL family.</text>
</comment>
<evidence type="ECO:0000313" key="6">
    <source>
        <dbReference type="EMBL" id="BAA96392.1"/>
    </source>
</evidence>
<gene>
    <name evidence="6" type="primary">SP11-21</name>
</gene>